<dbReference type="PANTHER" id="PTHR47629:SF5">
    <property type="entry name" value="C-TYPE LECTIN-RELATED"/>
    <property type="match status" value="1"/>
</dbReference>
<dbReference type="InterPro" id="IPR016187">
    <property type="entry name" value="CTDL_fold"/>
</dbReference>
<dbReference type="InterPro" id="IPR016186">
    <property type="entry name" value="C-type_lectin-like/link_sf"/>
</dbReference>
<feature type="domain" description="PAN-3" evidence="1">
    <location>
        <begin position="1"/>
        <end position="117"/>
    </location>
</feature>
<dbReference type="InterPro" id="IPR006583">
    <property type="entry name" value="PAN-3_domain"/>
</dbReference>
<dbReference type="STRING" id="1561998.A0A1I7UIL3"/>
<accession>A0A1I7UIL3</accession>
<organism evidence="2 3">
    <name type="scientific">Caenorhabditis tropicalis</name>
    <dbReference type="NCBI Taxonomy" id="1561998"/>
    <lineage>
        <taxon>Eukaryota</taxon>
        <taxon>Metazoa</taxon>
        <taxon>Ecdysozoa</taxon>
        <taxon>Nematoda</taxon>
        <taxon>Chromadorea</taxon>
        <taxon>Rhabditida</taxon>
        <taxon>Rhabditina</taxon>
        <taxon>Rhabditomorpha</taxon>
        <taxon>Rhabditoidea</taxon>
        <taxon>Rhabditidae</taxon>
        <taxon>Peloderinae</taxon>
        <taxon>Caenorhabditis</taxon>
    </lineage>
</organism>
<dbReference type="Gene3D" id="3.10.100.10">
    <property type="entry name" value="Mannose-Binding Protein A, subunit A"/>
    <property type="match status" value="1"/>
</dbReference>
<name>A0A1I7UIL3_9PELO</name>
<dbReference type="Pfam" id="PF08277">
    <property type="entry name" value="PAN_3"/>
    <property type="match status" value="1"/>
</dbReference>
<protein>
    <submittedName>
        <fullName evidence="3">CW domain-containing protein</fullName>
    </submittedName>
</protein>
<evidence type="ECO:0000259" key="1">
    <source>
        <dbReference type="SMART" id="SM00605"/>
    </source>
</evidence>
<evidence type="ECO:0000313" key="2">
    <source>
        <dbReference type="Proteomes" id="UP000095282"/>
    </source>
</evidence>
<dbReference type="WBParaSite" id="Csp11.Scaffold629.g9688.t1">
    <property type="protein sequence ID" value="Csp11.Scaffold629.g9688.t1"/>
    <property type="gene ID" value="Csp11.Scaffold629.g9688"/>
</dbReference>
<dbReference type="SUPFAM" id="SSF56436">
    <property type="entry name" value="C-type lectin-like"/>
    <property type="match status" value="1"/>
</dbReference>
<sequence>MVKIFGRVENFNLESSEVNEDCVTDCFEANDCFLGFMDSDNHCLLFNFNDTEQLTVSETGPEDKLVVAFKTFNVTSPSMKTVEDTRKSCNDLGGYKLIGVASYEELLWIKQKHDAAKYVGYAGYWVDGKREEVSSGMINTNFEFSDGLTVLNKTLYDEYAVISGLGQNRRTPEDCLTVCQPGGDRLMNDVMCDTSGSGYGFVCGYQLV</sequence>
<dbReference type="SMART" id="SM00605">
    <property type="entry name" value="CW"/>
    <property type="match status" value="1"/>
</dbReference>
<proteinExistence type="predicted"/>
<dbReference type="PANTHER" id="PTHR47629">
    <property type="entry name" value="C-TYPE LECTIN-RELATED"/>
    <property type="match status" value="1"/>
</dbReference>
<keyword evidence="2" id="KW-1185">Reference proteome</keyword>
<evidence type="ECO:0000313" key="3">
    <source>
        <dbReference type="WBParaSite" id="Csp11.Scaffold629.g9688.t1"/>
    </source>
</evidence>
<dbReference type="AlphaFoldDB" id="A0A1I7UIL3"/>
<dbReference type="Proteomes" id="UP000095282">
    <property type="component" value="Unplaced"/>
</dbReference>
<reference evidence="3" key="1">
    <citation type="submission" date="2016-11" db="UniProtKB">
        <authorList>
            <consortium name="WormBaseParasite"/>
        </authorList>
    </citation>
    <scope>IDENTIFICATION</scope>
</reference>